<dbReference type="Pfam" id="PF25096">
    <property type="entry name" value="DUF7808"/>
    <property type="match status" value="1"/>
</dbReference>
<dbReference type="InterPro" id="IPR056710">
    <property type="entry name" value="DUF7808"/>
</dbReference>
<evidence type="ECO:0000313" key="2">
    <source>
        <dbReference type="Proteomes" id="UP000036681"/>
    </source>
</evidence>
<dbReference type="AlphaFoldDB" id="A0A0M3HRJ5"/>
<evidence type="ECO:0000313" key="3">
    <source>
        <dbReference type="WBParaSite" id="ALUE_0000493801-mRNA-1"/>
    </source>
</evidence>
<organism evidence="2 3">
    <name type="scientific">Ascaris lumbricoides</name>
    <name type="common">Giant roundworm</name>
    <dbReference type="NCBI Taxonomy" id="6252"/>
    <lineage>
        <taxon>Eukaryota</taxon>
        <taxon>Metazoa</taxon>
        <taxon>Ecdysozoa</taxon>
        <taxon>Nematoda</taxon>
        <taxon>Chromadorea</taxon>
        <taxon>Rhabditida</taxon>
        <taxon>Spirurina</taxon>
        <taxon>Ascaridomorpha</taxon>
        <taxon>Ascaridoidea</taxon>
        <taxon>Ascarididae</taxon>
        <taxon>Ascaris</taxon>
    </lineage>
</organism>
<name>A0A0M3HRJ5_ASCLU</name>
<evidence type="ECO:0000259" key="1">
    <source>
        <dbReference type="Pfam" id="PF25096"/>
    </source>
</evidence>
<protein>
    <recommendedName>
        <fullName evidence="1">DUF7808 domain-containing protein</fullName>
    </recommendedName>
</protein>
<dbReference type="WBParaSite" id="ALUE_0000493801-mRNA-1">
    <property type="protein sequence ID" value="ALUE_0000493801-mRNA-1"/>
    <property type="gene ID" value="ALUE_0000493801"/>
</dbReference>
<dbReference type="PANTHER" id="PTHR34493">
    <property type="entry name" value="PROTEIN CBG13422-RELATED"/>
    <property type="match status" value="1"/>
</dbReference>
<dbReference type="Proteomes" id="UP000036681">
    <property type="component" value="Unplaced"/>
</dbReference>
<proteinExistence type="predicted"/>
<accession>A0A0M3HRJ5</accession>
<sequence length="172" mass="19418">MGRMFDGNNLLGEKEMRSSIVFASLFAYVLALPLKDESKITVTYHWQKRSIECAHSEGNPDVTQCALRTDIRNTDFGDGCFDEFVPAVRNIRNLCPLMCQGADDSDVLAKVPTNNHKCNQFFNYGVTKSGDDMYVWRSGECLNATIRFDVRCGFPFKPQDFVASSDMLFSLI</sequence>
<feature type="domain" description="DUF7808" evidence="1">
    <location>
        <begin position="44"/>
        <end position="168"/>
    </location>
</feature>
<reference evidence="3" key="1">
    <citation type="submission" date="2017-02" db="UniProtKB">
        <authorList>
            <consortium name="WormBaseParasite"/>
        </authorList>
    </citation>
    <scope>IDENTIFICATION</scope>
</reference>
<keyword evidence="2" id="KW-1185">Reference proteome</keyword>